<dbReference type="Proteomes" id="UP000789920">
    <property type="component" value="Unassembled WGS sequence"/>
</dbReference>
<proteinExistence type="predicted"/>
<evidence type="ECO:0000313" key="2">
    <source>
        <dbReference type="Proteomes" id="UP000789920"/>
    </source>
</evidence>
<comment type="caution">
    <text evidence="1">The sequence shown here is derived from an EMBL/GenBank/DDBJ whole genome shotgun (WGS) entry which is preliminary data.</text>
</comment>
<reference evidence="1" key="1">
    <citation type="submission" date="2021-06" db="EMBL/GenBank/DDBJ databases">
        <authorList>
            <person name="Kallberg Y."/>
            <person name="Tangrot J."/>
            <person name="Rosling A."/>
        </authorList>
    </citation>
    <scope>NUCLEOTIDE SEQUENCE</scope>
    <source>
        <strain evidence="1">MA461A</strain>
    </source>
</reference>
<accession>A0ACA9SHS9</accession>
<feature type="non-terminal residue" evidence="1">
    <location>
        <position position="98"/>
    </location>
</feature>
<feature type="non-terminal residue" evidence="1">
    <location>
        <position position="1"/>
    </location>
</feature>
<keyword evidence="2" id="KW-1185">Reference proteome</keyword>
<dbReference type="EMBL" id="CAJVQC010121531">
    <property type="protein sequence ID" value="CAG8838752.1"/>
    <property type="molecule type" value="Genomic_DNA"/>
</dbReference>
<name>A0ACA9SHS9_9GLOM</name>
<gene>
    <name evidence="1" type="ORF">RPERSI_LOCUS30794</name>
</gene>
<protein>
    <submittedName>
        <fullName evidence="1">21738_t:CDS:1</fullName>
    </submittedName>
</protein>
<evidence type="ECO:0000313" key="1">
    <source>
        <dbReference type="EMBL" id="CAG8838752.1"/>
    </source>
</evidence>
<organism evidence="1 2">
    <name type="scientific">Racocetra persica</name>
    <dbReference type="NCBI Taxonomy" id="160502"/>
    <lineage>
        <taxon>Eukaryota</taxon>
        <taxon>Fungi</taxon>
        <taxon>Fungi incertae sedis</taxon>
        <taxon>Mucoromycota</taxon>
        <taxon>Glomeromycotina</taxon>
        <taxon>Glomeromycetes</taxon>
        <taxon>Diversisporales</taxon>
        <taxon>Gigasporaceae</taxon>
        <taxon>Racocetra</taxon>
    </lineage>
</organism>
<sequence length="98" mass="10703">FANFIREHGMEKRDANIISKLKSILWAVGNIGASKSGLQFLEEEDIVKNIVSIAENSEVLSLKGTCFFVLGLIAKTAAGVEILEELGWECVYDLETGA</sequence>